<protein>
    <submittedName>
        <fullName evidence="2">Uncharacterized protein</fullName>
    </submittedName>
</protein>
<dbReference type="GO" id="GO:0005741">
    <property type="term" value="C:mitochondrial outer membrane"/>
    <property type="evidence" value="ECO:0007669"/>
    <property type="project" value="InterPro"/>
</dbReference>
<gene>
    <name evidence="2" type="ORF">TAV2_LOCUS4226</name>
</gene>
<dbReference type="GO" id="GO:0008308">
    <property type="term" value="F:voltage-gated monoatomic anion channel activity"/>
    <property type="evidence" value="ECO:0007669"/>
    <property type="project" value="InterPro"/>
</dbReference>
<dbReference type="InterPro" id="IPR001925">
    <property type="entry name" value="Porin_Euk"/>
</dbReference>
<comment type="similarity">
    <text evidence="1">Belongs to the eukaryotic mitochondrial porin (TC 1.B.8.1) family.</text>
</comment>
<dbReference type="PANTHER" id="PTHR11743">
    <property type="entry name" value="VOLTAGE-DEPENDENT ANION-SELECTIVE CHANNEL"/>
    <property type="match status" value="1"/>
</dbReference>
<dbReference type="Gene3D" id="2.40.160.10">
    <property type="entry name" value="Porin"/>
    <property type="match status" value="1"/>
</dbReference>
<dbReference type="EMBL" id="CAJVSB020000042">
    <property type="protein sequence ID" value="CAH2040928.1"/>
    <property type="molecule type" value="Genomic_DNA"/>
</dbReference>
<dbReference type="InterPro" id="IPR027246">
    <property type="entry name" value="Porin_Euk/Tom40"/>
</dbReference>
<organism evidence="2 3">
    <name type="scientific">Thlaspi arvense</name>
    <name type="common">Field penny-cress</name>
    <dbReference type="NCBI Taxonomy" id="13288"/>
    <lineage>
        <taxon>Eukaryota</taxon>
        <taxon>Viridiplantae</taxon>
        <taxon>Streptophyta</taxon>
        <taxon>Embryophyta</taxon>
        <taxon>Tracheophyta</taxon>
        <taxon>Spermatophyta</taxon>
        <taxon>Magnoliopsida</taxon>
        <taxon>eudicotyledons</taxon>
        <taxon>Gunneridae</taxon>
        <taxon>Pentapetalae</taxon>
        <taxon>rosids</taxon>
        <taxon>malvids</taxon>
        <taxon>Brassicales</taxon>
        <taxon>Brassicaceae</taxon>
        <taxon>Thlaspideae</taxon>
        <taxon>Thlaspi</taxon>
    </lineage>
</organism>
<sequence length="171" mass="19011">MSNGPGIYHYIGKKARVTQWKFSLSWTEKQLTTLNFLTDVLYKDYAPQPPNKKIVNWGFDFSCQIDDIVPGLNTAFAFILPYQNEARKSCNSVLSFRIIAMMEVQYLHEYAGITAGISLPVNTLLNFSGVIGSSLLSIGTDLSFDVASKKFDKLNAGLSFNSSIFMASLTL</sequence>
<reference evidence="2 3" key="1">
    <citation type="submission" date="2022-03" db="EMBL/GenBank/DDBJ databases">
        <authorList>
            <person name="Nunn A."/>
            <person name="Chopra R."/>
            <person name="Nunn A."/>
            <person name="Contreras Garrido A."/>
        </authorList>
    </citation>
    <scope>NUCLEOTIDE SEQUENCE [LARGE SCALE GENOMIC DNA]</scope>
</reference>
<dbReference type="Proteomes" id="UP000836841">
    <property type="component" value="Unassembled WGS sequence"/>
</dbReference>
<comment type="caution">
    <text evidence="2">The sequence shown here is derived from an EMBL/GenBank/DDBJ whole genome shotgun (WGS) entry which is preliminary data.</text>
</comment>
<proteinExistence type="inferred from homology"/>
<feature type="non-terminal residue" evidence="2">
    <location>
        <position position="171"/>
    </location>
</feature>
<dbReference type="InterPro" id="IPR023614">
    <property type="entry name" value="Porin_dom_sf"/>
</dbReference>
<keyword evidence="3" id="KW-1185">Reference proteome</keyword>
<dbReference type="PANTHER" id="PTHR11743:SF35">
    <property type="entry name" value="PORIN_VOLTAGE-DEPENDENT ANION-SELECTIVE CHANNEL PROTEIN"/>
    <property type="match status" value="1"/>
</dbReference>
<dbReference type="Pfam" id="PF01459">
    <property type="entry name" value="Porin_3"/>
    <property type="match status" value="1"/>
</dbReference>
<evidence type="ECO:0000313" key="3">
    <source>
        <dbReference type="Proteomes" id="UP000836841"/>
    </source>
</evidence>
<name>A0AAU9RFF1_THLAR</name>
<evidence type="ECO:0000313" key="2">
    <source>
        <dbReference type="EMBL" id="CAH2040928.1"/>
    </source>
</evidence>
<evidence type="ECO:0000256" key="1">
    <source>
        <dbReference type="ARBA" id="ARBA00009624"/>
    </source>
</evidence>
<dbReference type="AlphaFoldDB" id="A0AAU9RFF1"/>
<accession>A0AAU9RFF1</accession>